<dbReference type="InterPro" id="IPR016181">
    <property type="entry name" value="Acyl_CoA_acyltransferase"/>
</dbReference>
<dbReference type="InterPro" id="IPR052351">
    <property type="entry name" value="Ornithine_N-alpha-AT"/>
</dbReference>
<evidence type="ECO:0000256" key="5">
    <source>
        <dbReference type="ARBA" id="ARBA00023315"/>
    </source>
</evidence>
<dbReference type="Pfam" id="PF13444">
    <property type="entry name" value="Acetyltransf_5"/>
    <property type="match status" value="1"/>
</dbReference>
<comment type="catalytic activity">
    <reaction evidence="10">
        <text>a (3R)-hydroxyacyl-[ACP] + L-ornithine = a lyso-ornithine lipid + holo-[ACP] + H(+)</text>
        <dbReference type="Rhea" id="RHEA:20633"/>
        <dbReference type="Rhea" id="RHEA-COMP:9685"/>
        <dbReference type="Rhea" id="RHEA-COMP:9945"/>
        <dbReference type="ChEBI" id="CHEBI:15378"/>
        <dbReference type="ChEBI" id="CHEBI:46911"/>
        <dbReference type="ChEBI" id="CHEBI:64479"/>
        <dbReference type="ChEBI" id="CHEBI:78827"/>
        <dbReference type="ChEBI" id="CHEBI:138482"/>
        <dbReference type="EC" id="2.3.2.30"/>
    </reaction>
    <physiologicalReaction direction="left-to-right" evidence="10">
        <dbReference type="Rhea" id="RHEA:20634"/>
    </physiologicalReaction>
</comment>
<dbReference type="SUPFAM" id="SSF55729">
    <property type="entry name" value="Acyl-CoA N-acyltransferases (Nat)"/>
    <property type="match status" value="1"/>
</dbReference>
<feature type="compositionally biased region" description="Low complexity" evidence="11">
    <location>
        <begin position="58"/>
        <end position="67"/>
    </location>
</feature>
<evidence type="ECO:0000256" key="2">
    <source>
        <dbReference type="ARBA" id="ARBA00022516"/>
    </source>
</evidence>
<keyword evidence="13" id="KW-1185">Reference proteome</keyword>
<dbReference type="PANTHER" id="PTHR37323">
    <property type="entry name" value="GCN5-RELATED N-ACETYLTRANSFERASE"/>
    <property type="match status" value="1"/>
</dbReference>
<evidence type="ECO:0000256" key="10">
    <source>
        <dbReference type="ARBA" id="ARBA00047785"/>
    </source>
</evidence>
<comment type="similarity">
    <text evidence="6">Belongs to the acetyltransferase family. OlsB subfamily.</text>
</comment>
<dbReference type="GO" id="GO:0006629">
    <property type="term" value="P:lipid metabolic process"/>
    <property type="evidence" value="ECO:0007669"/>
    <property type="project" value="UniProtKB-KW"/>
</dbReference>
<comment type="pathway">
    <text evidence="1">Lipid metabolism.</text>
</comment>
<comment type="function">
    <text evidence="9">Catalyzes the first step in the biosynthesis of ornithine lipids, which are phosphorus-free membrane lipids. Catalyzes the 3-hydroxyacyl-acyl carrier protein-dependent acylation of ornithine to form lyso-ornithine lipid (LOL).</text>
</comment>
<evidence type="ECO:0000256" key="3">
    <source>
        <dbReference type="ARBA" id="ARBA00022679"/>
    </source>
</evidence>
<evidence type="ECO:0000313" key="13">
    <source>
        <dbReference type="Proteomes" id="UP000184292"/>
    </source>
</evidence>
<evidence type="ECO:0000256" key="9">
    <source>
        <dbReference type="ARBA" id="ARBA00045724"/>
    </source>
</evidence>
<evidence type="ECO:0000256" key="4">
    <source>
        <dbReference type="ARBA" id="ARBA00023098"/>
    </source>
</evidence>
<dbReference type="STRING" id="1447782.SAMN05444417_0211"/>
<sequence>MPFDVSVAGWRVRRAGDAADLAAVRRLRHAAFRAGTGAAAGGAARPDAGAEGGPVSGPVPDAVRGPVPGAGPGSRAGAGGGAGAGPNEPGRPGPGPGRGQELDACPHDPDFEHLMVEAAEDGRCVATFRHRLLGPGDMAGSYCGAAYDLSPLAARGLTALELGRFCVAPGLDDPAPMRLAWGAVAALVTARRPDLLIGCASLPGADPARYGPALSVLAGHVGPEGMRPGRRAAETCDLPPPGAGSPATLPPLLRFYLTLGGWVSDHAVIDRDLGTLHLFCAIEIARIPPARARALAGLAAAAGLGPETGPETGDGSATVDCAPLAAGAGRV</sequence>
<keyword evidence="2" id="KW-0444">Lipid biosynthesis</keyword>
<protein>
    <recommendedName>
        <fullName evidence="8">L-ornithine N(alpha)-acyltransferase</fullName>
        <ecNumber evidence="7">2.3.2.30</ecNumber>
    </recommendedName>
</protein>
<organism evidence="12 13">
    <name type="scientific">Wenxinia saemankumensis</name>
    <dbReference type="NCBI Taxonomy" id="1447782"/>
    <lineage>
        <taxon>Bacteria</taxon>
        <taxon>Pseudomonadati</taxon>
        <taxon>Pseudomonadota</taxon>
        <taxon>Alphaproteobacteria</taxon>
        <taxon>Rhodobacterales</taxon>
        <taxon>Roseobacteraceae</taxon>
        <taxon>Wenxinia</taxon>
    </lineage>
</organism>
<reference evidence="12 13" key="1">
    <citation type="submission" date="2016-11" db="EMBL/GenBank/DDBJ databases">
        <authorList>
            <person name="Jaros S."/>
            <person name="Januszkiewicz K."/>
            <person name="Wedrychowicz H."/>
        </authorList>
    </citation>
    <scope>NUCLEOTIDE SEQUENCE [LARGE SCALE GENOMIC DNA]</scope>
    <source>
        <strain evidence="12 13">DSM 100565</strain>
    </source>
</reference>
<dbReference type="AlphaFoldDB" id="A0A1M6A468"/>
<dbReference type="EMBL" id="FQYO01000001">
    <property type="protein sequence ID" value="SHI31246.1"/>
    <property type="molecule type" value="Genomic_DNA"/>
</dbReference>
<keyword evidence="3 12" id="KW-0808">Transferase</keyword>
<feature type="compositionally biased region" description="Gly residues" evidence="11">
    <location>
        <begin position="68"/>
        <end position="84"/>
    </location>
</feature>
<evidence type="ECO:0000256" key="11">
    <source>
        <dbReference type="SAM" id="MobiDB-lite"/>
    </source>
</evidence>
<dbReference type="RefSeq" id="WP_073325760.1">
    <property type="nucleotide sequence ID" value="NZ_FQYO01000001.1"/>
</dbReference>
<keyword evidence="4" id="KW-0443">Lipid metabolism</keyword>
<gene>
    <name evidence="12" type="ORF">SAMN05444417_0211</name>
</gene>
<dbReference type="EC" id="2.3.2.30" evidence="7"/>
<proteinExistence type="inferred from homology"/>
<dbReference type="GO" id="GO:0043810">
    <property type="term" value="F:ornithine-acyl [acyl carrier protein] N-acyltransferase activity"/>
    <property type="evidence" value="ECO:0007669"/>
    <property type="project" value="UniProtKB-EC"/>
</dbReference>
<evidence type="ECO:0000256" key="8">
    <source>
        <dbReference type="ARBA" id="ARBA00039866"/>
    </source>
</evidence>
<name>A0A1M6A468_9RHOB</name>
<accession>A0A1M6A468</accession>
<evidence type="ECO:0000256" key="1">
    <source>
        <dbReference type="ARBA" id="ARBA00005189"/>
    </source>
</evidence>
<evidence type="ECO:0000256" key="7">
    <source>
        <dbReference type="ARBA" id="ARBA00039058"/>
    </source>
</evidence>
<evidence type="ECO:0000256" key="6">
    <source>
        <dbReference type="ARBA" id="ARBA00038095"/>
    </source>
</evidence>
<feature type="region of interest" description="Disordered" evidence="11">
    <location>
        <begin position="35"/>
        <end position="107"/>
    </location>
</feature>
<feature type="compositionally biased region" description="Low complexity" evidence="11">
    <location>
        <begin position="35"/>
        <end position="49"/>
    </location>
</feature>
<keyword evidence="5" id="KW-0012">Acyltransferase</keyword>
<dbReference type="Proteomes" id="UP000184292">
    <property type="component" value="Unassembled WGS sequence"/>
</dbReference>
<dbReference type="PANTHER" id="PTHR37323:SF1">
    <property type="entry name" value="L-ORNITHINE N(ALPHA)-ACYLTRANSFERASE"/>
    <property type="match status" value="1"/>
</dbReference>
<evidence type="ECO:0000313" key="12">
    <source>
        <dbReference type="EMBL" id="SHI31246.1"/>
    </source>
</evidence>